<dbReference type="InterPro" id="IPR027417">
    <property type="entry name" value="P-loop_NTPase"/>
</dbReference>
<keyword evidence="2 5" id="KW-0378">Hydrolase</keyword>
<evidence type="ECO:0000256" key="5">
    <source>
        <dbReference type="PROSITE-ProRule" id="PRU00560"/>
    </source>
</evidence>
<dbReference type="PANTHER" id="PTHR11070:SF45">
    <property type="entry name" value="DNA 3'-5' HELICASE"/>
    <property type="match status" value="1"/>
</dbReference>
<dbReference type="InterPro" id="IPR014016">
    <property type="entry name" value="UvrD-like_ATP-bd"/>
</dbReference>
<dbReference type="Proteomes" id="UP001500603">
    <property type="component" value="Unassembled WGS sequence"/>
</dbReference>
<dbReference type="PROSITE" id="PS51198">
    <property type="entry name" value="UVRD_HELICASE_ATP_BIND"/>
    <property type="match status" value="1"/>
</dbReference>
<evidence type="ECO:0000313" key="9">
    <source>
        <dbReference type="Proteomes" id="UP001500603"/>
    </source>
</evidence>
<sequence length="794" mass="86559">MPDLTQDRLAPGDAPERTRETEQEQAYLTVLYNRLDEMRAYARDRLSAVLLESGGTPQARSERESFNQLYTEDLAKYDAAEHGLCFGRIDIAADSDAGSAEPSKPSKPSKSSEPPEPSEPSDADEERRYIGRLGILDEKDDYETLLLDWRAPLARPFYLATTATPDGVRLRRHIRSRNRTVTAVNDEYLSLDAARRAGAIESDGGVGSESALLTALNAARTGHMNDIVETIQHEQDAIIRSEHKSVLVVQGGPGTGKTAVALHRAAYLLYTYRQQLAKSGVLIIGPNTAFLDYIGQVLPSLGETGVLLSTIGNLYPGVRATREDSLRAGEIKGSLRILDVLKRAVRDRQTVPSAPVTLSFDGYPVTLDRKIVTKARGRARSSRKPHNLARPIFVAAVIDALADQLAATMGADLSGGPSLLSAADLAEISDEMRADAAIQRAVGGLWPMLTPQEVLADLLADPQRIERAGGSLTPEERAELVRTDNGDFGPSDAPLLDELAELLGVDDAEERERSRRRWRAKLAEAQDALDILTGSAPQDLEDELDPEILMAYDLIDASQLAERQDVGARQTTAERAAGDRTWTYGHVIVDEAQELSEMAWRMVMRRIPNRWITVVGDVAQTGDPAGTSSWQRMLEPYVAQRWKLTELTVNYRTPAEIMDVAADVLTAIDPPAQAPRSIRSTGNPPRAYQVSVDDLVGKVEKLVAEETGPGTTAVIAPQALLAELAYLADDAVRVLTVHEAKGLEFDAVYLVEPDAVIADSPRGLNDLYVALTRATQRLGVVHSEPLPGVLHALR</sequence>
<name>A0ABP9KN67_9NOCA</name>
<gene>
    <name evidence="8" type="ORF">GCM10023318_40180</name>
</gene>
<evidence type="ECO:0000256" key="2">
    <source>
        <dbReference type="ARBA" id="ARBA00022801"/>
    </source>
</evidence>
<reference evidence="9" key="1">
    <citation type="journal article" date="2019" name="Int. J. Syst. Evol. Microbiol.">
        <title>The Global Catalogue of Microorganisms (GCM) 10K type strain sequencing project: providing services to taxonomists for standard genome sequencing and annotation.</title>
        <authorList>
            <consortium name="The Broad Institute Genomics Platform"/>
            <consortium name="The Broad Institute Genome Sequencing Center for Infectious Disease"/>
            <person name="Wu L."/>
            <person name="Ma J."/>
        </authorList>
    </citation>
    <scope>NUCLEOTIDE SEQUENCE [LARGE SCALE GENOMIC DNA]</scope>
    <source>
        <strain evidence="9">JCM 18298</strain>
    </source>
</reference>
<dbReference type="EMBL" id="BAABJM010000003">
    <property type="protein sequence ID" value="GAA5059544.1"/>
    <property type="molecule type" value="Genomic_DNA"/>
</dbReference>
<feature type="compositionally biased region" description="Low complexity" evidence="6">
    <location>
        <begin position="95"/>
        <end position="112"/>
    </location>
</feature>
<protein>
    <submittedName>
        <fullName evidence="8">AAA family ATPase</fullName>
    </submittedName>
</protein>
<organism evidence="8 9">
    <name type="scientific">Nocardia callitridis</name>
    <dbReference type="NCBI Taxonomy" id="648753"/>
    <lineage>
        <taxon>Bacteria</taxon>
        <taxon>Bacillati</taxon>
        <taxon>Actinomycetota</taxon>
        <taxon>Actinomycetes</taxon>
        <taxon>Mycobacteriales</taxon>
        <taxon>Nocardiaceae</taxon>
        <taxon>Nocardia</taxon>
    </lineage>
</organism>
<dbReference type="PANTHER" id="PTHR11070">
    <property type="entry name" value="UVRD / RECB / PCRA DNA HELICASE FAMILY MEMBER"/>
    <property type="match status" value="1"/>
</dbReference>
<comment type="caution">
    <text evidence="8">The sequence shown here is derived from an EMBL/GenBank/DDBJ whole genome shotgun (WGS) entry which is preliminary data.</text>
</comment>
<evidence type="ECO:0000256" key="6">
    <source>
        <dbReference type="SAM" id="MobiDB-lite"/>
    </source>
</evidence>
<feature type="region of interest" description="Disordered" evidence="6">
    <location>
        <begin position="95"/>
        <end position="128"/>
    </location>
</feature>
<feature type="binding site" evidence="5">
    <location>
        <begin position="251"/>
        <end position="258"/>
    </location>
    <ligand>
        <name>ATP</name>
        <dbReference type="ChEBI" id="CHEBI:30616"/>
    </ligand>
</feature>
<dbReference type="InterPro" id="IPR000212">
    <property type="entry name" value="DNA_helicase_UvrD/REP"/>
</dbReference>
<keyword evidence="1 5" id="KW-0547">Nucleotide-binding</keyword>
<dbReference type="InterPro" id="IPR027785">
    <property type="entry name" value="UvrD-like_helicase_C"/>
</dbReference>
<evidence type="ECO:0000256" key="4">
    <source>
        <dbReference type="ARBA" id="ARBA00022840"/>
    </source>
</evidence>
<feature type="region of interest" description="Disordered" evidence="6">
    <location>
        <begin position="1"/>
        <end position="23"/>
    </location>
</feature>
<keyword evidence="3 5" id="KW-0347">Helicase</keyword>
<dbReference type="Pfam" id="PF13538">
    <property type="entry name" value="UvrD_C_2"/>
    <property type="match status" value="1"/>
</dbReference>
<accession>A0ABP9KN67</accession>
<dbReference type="RefSeq" id="WP_345497072.1">
    <property type="nucleotide sequence ID" value="NZ_BAABJM010000003.1"/>
</dbReference>
<feature type="domain" description="UvrD-like helicase ATP-binding" evidence="7">
    <location>
        <begin position="230"/>
        <end position="654"/>
    </location>
</feature>
<evidence type="ECO:0000256" key="1">
    <source>
        <dbReference type="ARBA" id="ARBA00022741"/>
    </source>
</evidence>
<proteinExistence type="predicted"/>
<evidence type="ECO:0000259" key="7">
    <source>
        <dbReference type="PROSITE" id="PS51198"/>
    </source>
</evidence>
<evidence type="ECO:0000313" key="8">
    <source>
        <dbReference type="EMBL" id="GAA5059544.1"/>
    </source>
</evidence>
<dbReference type="SUPFAM" id="SSF52540">
    <property type="entry name" value="P-loop containing nucleoside triphosphate hydrolases"/>
    <property type="match status" value="1"/>
</dbReference>
<keyword evidence="4 5" id="KW-0067">ATP-binding</keyword>
<dbReference type="Gene3D" id="3.40.50.300">
    <property type="entry name" value="P-loop containing nucleotide triphosphate hydrolases"/>
    <property type="match status" value="3"/>
</dbReference>
<evidence type="ECO:0000256" key="3">
    <source>
        <dbReference type="ARBA" id="ARBA00022806"/>
    </source>
</evidence>
<keyword evidence="9" id="KW-1185">Reference proteome</keyword>